<dbReference type="RefSeq" id="WP_337337135.1">
    <property type="nucleotide sequence ID" value="NZ_JBBDGL010000001.1"/>
</dbReference>
<organism evidence="7 8">
    <name type="scientific">Microbacterium marmarense</name>
    <dbReference type="NCBI Taxonomy" id="3122051"/>
    <lineage>
        <taxon>Bacteria</taxon>
        <taxon>Bacillati</taxon>
        <taxon>Actinomycetota</taxon>
        <taxon>Actinomycetes</taxon>
        <taxon>Micrococcales</taxon>
        <taxon>Microbacteriaceae</taxon>
        <taxon>Microbacterium</taxon>
    </lineage>
</organism>
<reference evidence="7 8" key="1">
    <citation type="submission" date="2024-02" db="EMBL/GenBank/DDBJ databases">
        <authorList>
            <person name="Saticioglu I.B."/>
        </authorList>
    </citation>
    <scope>NUCLEOTIDE SEQUENCE [LARGE SCALE GENOMIC DNA]</scope>
    <source>
        <strain evidence="7 8">Mu-86</strain>
    </source>
</reference>
<keyword evidence="8" id="KW-1185">Reference proteome</keyword>
<evidence type="ECO:0000256" key="1">
    <source>
        <dbReference type="ARBA" id="ARBA00004651"/>
    </source>
</evidence>
<evidence type="ECO:0000256" key="2">
    <source>
        <dbReference type="ARBA" id="ARBA00022475"/>
    </source>
</evidence>
<feature type="transmembrane region" description="Helical" evidence="6">
    <location>
        <begin position="238"/>
        <end position="257"/>
    </location>
</feature>
<protein>
    <submittedName>
        <fullName evidence="7">Cytochrome c oxidase assembly protein</fullName>
    </submittedName>
</protein>
<name>A0ABU8LS58_9MICO</name>
<proteinExistence type="predicted"/>
<feature type="transmembrane region" description="Helical" evidence="6">
    <location>
        <begin position="20"/>
        <end position="44"/>
    </location>
</feature>
<sequence>MTTHSDRSTLHQHGTDSGTFAVELILGAPFLLAIAVYVVAVLGDRRRGRRWPWHRIAFWITGVTVAATGFVGPLASAAHDSFTAHMGAHLLVGMVAPLLLVRAAPVTLALRTMSVVPARRLSRLLRSPPARVLTDPVVAALLNVGALWVLYLTPMYELMQQVMLVHWMVMLHFLFAGYLYTGSLVGIDPSPHRARFALRSVVLVLSLAAHGVLAKLLYAYPPPGVPTAEAHSGAQLMFYGGDVVDFVLIVLLCAQWYRVTGRRLHTTPATAATLPDSASTRSRSGTAKGN</sequence>
<gene>
    <name evidence="7" type="ORF">WDU96_03705</name>
</gene>
<feature type="transmembrane region" description="Helical" evidence="6">
    <location>
        <begin position="197"/>
        <end position="218"/>
    </location>
</feature>
<keyword evidence="3 6" id="KW-0812">Transmembrane</keyword>
<evidence type="ECO:0000256" key="3">
    <source>
        <dbReference type="ARBA" id="ARBA00022692"/>
    </source>
</evidence>
<comment type="caution">
    <text evidence="7">The sequence shown here is derived from an EMBL/GenBank/DDBJ whole genome shotgun (WGS) entry which is preliminary data.</text>
</comment>
<evidence type="ECO:0000256" key="4">
    <source>
        <dbReference type="ARBA" id="ARBA00022989"/>
    </source>
</evidence>
<evidence type="ECO:0000256" key="5">
    <source>
        <dbReference type="ARBA" id="ARBA00023136"/>
    </source>
</evidence>
<evidence type="ECO:0000256" key="6">
    <source>
        <dbReference type="SAM" id="Phobius"/>
    </source>
</evidence>
<evidence type="ECO:0000313" key="7">
    <source>
        <dbReference type="EMBL" id="MEJ1154704.1"/>
    </source>
</evidence>
<keyword evidence="5 6" id="KW-0472">Membrane</keyword>
<feature type="transmembrane region" description="Helical" evidence="6">
    <location>
        <begin position="90"/>
        <end position="111"/>
    </location>
</feature>
<keyword evidence="2" id="KW-1003">Cell membrane</keyword>
<dbReference type="InterPro" id="IPR019108">
    <property type="entry name" value="Caa3_assmbl_CtaG-rel"/>
</dbReference>
<feature type="transmembrane region" description="Helical" evidence="6">
    <location>
        <begin position="132"/>
        <end position="152"/>
    </location>
</feature>
<feature type="transmembrane region" description="Helical" evidence="6">
    <location>
        <begin position="56"/>
        <end position="78"/>
    </location>
</feature>
<keyword evidence="4 6" id="KW-1133">Transmembrane helix</keyword>
<accession>A0ABU8LS58</accession>
<dbReference type="Proteomes" id="UP001368654">
    <property type="component" value="Unassembled WGS sequence"/>
</dbReference>
<evidence type="ECO:0000313" key="8">
    <source>
        <dbReference type="Proteomes" id="UP001368654"/>
    </source>
</evidence>
<feature type="transmembrane region" description="Helical" evidence="6">
    <location>
        <begin position="164"/>
        <end position="185"/>
    </location>
</feature>
<comment type="subcellular location">
    <subcellularLocation>
        <location evidence="1">Cell membrane</location>
        <topology evidence="1">Multi-pass membrane protein</topology>
    </subcellularLocation>
</comment>
<dbReference type="EMBL" id="JBBDGL010000001">
    <property type="protein sequence ID" value="MEJ1154704.1"/>
    <property type="molecule type" value="Genomic_DNA"/>
</dbReference>
<dbReference type="Pfam" id="PF09678">
    <property type="entry name" value="Caa3_CtaG"/>
    <property type="match status" value="1"/>
</dbReference>